<organism evidence="3 4">
    <name type="scientific">Inhella inkyongensis</name>
    <dbReference type="NCBI Taxonomy" id="392593"/>
    <lineage>
        <taxon>Bacteria</taxon>
        <taxon>Pseudomonadati</taxon>
        <taxon>Pseudomonadota</taxon>
        <taxon>Betaproteobacteria</taxon>
        <taxon>Burkholderiales</taxon>
        <taxon>Sphaerotilaceae</taxon>
        <taxon>Inhella</taxon>
    </lineage>
</organism>
<comment type="caution">
    <text evidence="3">The sequence shown here is derived from an EMBL/GenBank/DDBJ whole genome shotgun (WGS) entry which is preliminary data.</text>
</comment>
<gene>
    <name evidence="3" type="ORF">HNQ51_002937</name>
</gene>
<dbReference type="Gene3D" id="2.40.50.100">
    <property type="match status" value="1"/>
</dbReference>
<dbReference type="AlphaFoldDB" id="A0A840SB86"/>
<dbReference type="Proteomes" id="UP000554837">
    <property type="component" value="Unassembled WGS sequence"/>
</dbReference>
<evidence type="ECO:0000256" key="2">
    <source>
        <dbReference type="SAM" id="Phobius"/>
    </source>
</evidence>
<dbReference type="OrthoDB" id="9775513at2"/>
<keyword evidence="2" id="KW-0812">Transmembrane</keyword>
<keyword evidence="2" id="KW-0472">Membrane</keyword>
<keyword evidence="1" id="KW-0175">Coiled coil</keyword>
<dbReference type="PRINTS" id="PR01490">
    <property type="entry name" value="RTXTOXIND"/>
</dbReference>
<sequence>MSSNVPATPLFRQEVMQAQAGQWLGSIRVGRPLGFSLVTGVALLMAAALVSFAIWGEYTRKVTLPGVLMPETGIINLSSNQPATVAEILVREGDWVKAGQPLIKLRAERVVAGGELGALQAHALEQRRQGLQTELRLAEQQGTQRTAALVDRQRSLNSDLVTLQGELDAHQQRLQLAQKTQQRFEELAASGYVSGLQAQQKQEELLDLNLRERNTRRALEAVQRELAAGAVELDANRGQIEVQRSQLQRALASLEQEGSELGARSEWALIAAQAGQVTALNVTEGQAAVAGVSLLTMVPQDTTAVGAPVKPAALVAHLYAPSRAAGFLEPGQTVWLRYAAYPYQKFGMHAGRVTAVSRTPISLQDLPPGQAQVLMRGAQSNEPMYRVSVGLGRQNFGGFNRAIPLRPGLVLEALTHQEGRKIWEWLLEPILVLGARVSA</sequence>
<feature type="coiled-coil region" evidence="1">
    <location>
        <begin position="121"/>
        <end position="264"/>
    </location>
</feature>
<dbReference type="PANTHER" id="PTHR30386:SF28">
    <property type="entry name" value="EXPORTED PROTEIN"/>
    <property type="match status" value="1"/>
</dbReference>
<dbReference type="PANTHER" id="PTHR30386">
    <property type="entry name" value="MEMBRANE FUSION SUBUNIT OF EMRAB-TOLC MULTIDRUG EFFLUX PUMP"/>
    <property type="match status" value="1"/>
</dbReference>
<evidence type="ECO:0000256" key="1">
    <source>
        <dbReference type="SAM" id="Coils"/>
    </source>
</evidence>
<accession>A0A840SB86</accession>
<name>A0A840SB86_9BURK</name>
<protein>
    <submittedName>
        <fullName evidence="3">Membrane fusion protein</fullName>
    </submittedName>
</protein>
<evidence type="ECO:0000313" key="3">
    <source>
        <dbReference type="EMBL" id="MBB5205610.1"/>
    </source>
</evidence>
<keyword evidence="2" id="KW-1133">Transmembrane helix</keyword>
<dbReference type="RefSeq" id="WP_138855134.1">
    <property type="nucleotide sequence ID" value="NZ_CP040709.1"/>
</dbReference>
<proteinExistence type="predicted"/>
<dbReference type="EMBL" id="JACHHO010000005">
    <property type="protein sequence ID" value="MBB5205610.1"/>
    <property type="molecule type" value="Genomic_DNA"/>
</dbReference>
<dbReference type="InterPro" id="IPR050739">
    <property type="entry name" value="MFP"/>
</dbReference>
<reference evidence="3 4" key="1">
    <citation type="submission" date="2020-08" db="EMBL/GenBank/DDBJ databases">
        <title>Genomic Encyclopedia of Type Strains, Phase IV (KMG-IV): sequencing the most valuable type-strain genomes for metagenomic binning, comparative biology and taxonomic classification.</title>
        <authorList>
            <person name="Goeker M."/>
        </authorList>
    </citation>
    <scope>NUCLEOTIDE SEQUENCE [LARGE SCALE GENOMIC DNA]</scope>
    <source>
        <strain evidence="3 4">DSM 23958</strain>
    </source>
</reference>
<evidence type="ECO:0000313" key="4">
    <source>
        <dbReference type="Proteomes" id="UP000554837"/>
    </source>
</evidence>
<keyword evidence="4" id="KW-1185">Reference proteome</keyword>
<feature type="transmembrane region" description="Helical" evidence="2">
    <location>
        <begin position="33"/>
        <end position="55"/>
    </location>
</feature>
<dbReference type="InterPro" id="IPR011053">
    <property type="entry name" value="Single_hybrid_motif"/>
</dbReference>
<dbReference type="SUPFAM" id="SSF51230">
    <property type="entry name" value="Single hybrid motif"/>
    <property type="match status" value="1"/>
</dbReference>